<evidence type="ECO:0000256" key="4">
    <source>
        <dbReference type="ARBA" id="ARBA00022829"/>
    </source>
</evidence>
<dbReference type="GO" id="GO:0008278">
    <property type="term" value="C:cohesin complex"/>
    <property type="evidence" value="ECO:0007669"/>
    <property type="project" value="InterPro"/>
</dbReference>
<dbReference type="PANTHER" id="PTHR12585:SF55">
    <property type="entry name" value="SISTER CHROMATID COHESION 1 PROTEIN 3"/>
    <property type="match status" value="1"/>
</dbReference>
<evidence type="ECO:0008006" key="12">
    <source>
        <dbReference type="Google" id="ProtNLM"/>
    </source>
</evidence>
<dbReference type="InterPro" id="IPR039781">
    <property type="entry name" value="Rad21/Rec8-like"/>
</dbReference>
<dbReference type="GO" id="GO:0005634">
    <property type="term" value="C:nucleus"/>
    <property type="evidence" value="ECO:0007669"/>
    <property type="project" value="UniProtKB-SubCell"/>
</dbReference>
<keyword evidence="4" id="KW-0159">Chromosome partition</keyword>
<dbReference type="GO" id="GO:0007062">
    <property type="term" value="P:sister chromatid cohesion"/>
    <property type="evidence" value="ECO:0007669"/>
    <property type="project" value="InterPro"/>
</dbReference>
<dbReference type="AlphaFoldDB" id="A0A5N6P1C4"/>
<dbReference type="Pfam" id="PF04825">
    <property type="entry name" value="Rad21_Rec8_N"/>
    <property type="match status" value="1"/>
</dbReference>
<feature type="domain" description="Rad21/Rec8-like protein N-terminal" evidence="9">
    <location>
        <begin position="1"/>
        <end position="102"/>
    </location>
</feature>
<evidence type="ECO:0000256" key="6">
    <source>
        <dbReference type="ARBA" id="ARBA00064543"/>
    </source>
</evidence>
<dbReference type="PANTHER" id="PTHR12585">
    <property type="entry name" value="SCC1 / RAD21 FAMILY MEMBER"/>
    <property type="match status" value="1"/>
</dbReference>
<feature type="region of interest" description="Disordered" evidence="7">
    <location>
        <begin position="159"/>
        <end position="222"/>
    </location>
</feature>
<dbReference type="EMBL" id="SZYD01000007">
    <property type="protein sequence ID" value="KAD5802597.1"/>
    <property type="molecule type" value="Genomic_DNA"/>
</dbReference>
<evidence type="ECO:0000256" key="7">
    <source>
        <dbReference type="SAM" id="MobiDB-lite"/>
    </source>
</evidence>
<evidence type="ECO:0000259" key="8">
    <source>
        <dbReference type="Pfam" id="PF04824"/>
    </source>
</evidence>
<evidence type="ECO:0000256" key="2">
    <source>
        <dbReference type="ARBA" id="ARBA00009870"/>
    </source>
</evidence>
<dbReference type="InterPro" id="IPR023093">
    <property type="entry name" value="ScpA-like_C"/>
</dbReference>
<keyword evidence="5" id="KW-0539">Nucleus</keyword>
<keyword evidence="3" id="KW-0131">Cell cycle</keyword>
<organism evidence="10 11">
    <name type="scientific">Mikania micrantha</name>
    <name type="common">bitter vine</name>
    <dbReference type="NCBI Taxonomy" id="192012"/>
    <lineage>
        <taxon>Eukaryota</taxon>
        <taxon>Viridiplantae</taxon>
        <taxon>Streptophyta</taxon>
        <taxon>Embryophyta</taxon>
        <taxon>Tracheophyta</taxon>
        <taxon>Spermatophyta</taxon>
        <taxon>Magnoliopsida</taxon>
        <taxon>eudicotyledons</taxon>
        <taxon>Gunneridae</taxon>
        <taxon>Pentapetalae</taxon>
        <taxon>asterids</taxon>
        <taxon>campanulids</taxon>
        <taxon>Asterales</taxon>
        <taxon>Asteraceae</taxon>
        <taxon>Asteroideae</taxon>
        <taxon>Heliantheae alliance</taxon>
        <taxon>Eupatorieae</taxon>
        <taxon>Mikania</taxon>
    </lineage>
</organism>
<comment type="caution">
    <text evidence="10">The sequence shown here is derived from an EMBL/GenBank/DDBJ whole genome shotgun (WGS) entry which is preliminary data.</text>
</comment>
<evidence type="ECO:0000256" key="5">
    <source>
        <dbReference type="ARBA" id="ARBA00023242"/>
    </source>
</evidence>
<dbReference type="GO" id="GO:0007059">
    <property type="term" value="P:chromosome segregation"/>
    <property type="evidence" value="ECO:0007669"/>
    <property type="project" value="UniProtKB-KW"/>
</dbReference>
<accession>A0A5N6P1C4</accession>
<dbReference type="FunFam" id="1.10.10.580:FF:000002">
    <property type="entry name" value="Sister chromatid cohesion 1 protein 4"/>
    <property type="match status" value="1"/>
</dbReference>
<name>A0A5N6P1C4_9ASTR</name>
<keyword evidence="11" id="KW-1185">Reference proteome</keyword>
<dbReference type="GO" id="GO:0003682">
    <property type="term" value="F:chromatin binding"/>
    <property type="evidence" value="ECO:0007669"/>
    <property type="project" value="TreeGrafter"/>
</dbReference>
<proteinExistence type="inferred from homology"/>
<dbReference type="OrthoDB" id="10071381at2759"/>
<dbReference type="GO" id="GO:1990414">
    <property type="term" value="P:replication-born double-strand break repair via sister chromatid exchange"/>
    <property type="evidence" value="ECO:0007669"/>
    <property type="project" value="TreeGrafter"/>
</dbReference>
<comment type="subunit">
    <text evidence="6">Component of the cohesin complex.</text>
</comment>
<dbReference type="SUPFAM" id="SSF46785">
    <property type="entry name" value="Winged helix' DNA-binding domain"/>
    <property type="match status" value="1"/>
</dbReference>
<keyword evidence="3" id="KW-0498">Mitosis</keyword>
<evidence type="ECO:0000256" key="1">
    <source>
        <dbReference type="ARBA" id="ARBA00004123"/>
    </source>
</evidence>
<dbReference type="InterPro" id="IPR036390">
    <property type="entry name" value="WH_DNA-bd_sf"/>
</dbReference>
<dbReference type="Gene3D" id="1.10.10.580">
    <property type="entry name" value="Structural maintenance of chromosome 1. Chain E"/>
    <property type="match status" value="1"/>
</dbReference>
<comment type="similarity">
    <text evidence="2">Belongs to the rad21 family.</text>
</comment>
<evidence type="ECO:0000313" key="10">
    <source>
        <dbReference type="EMBL" id="KAD5802597.1"/>
    </source>
</evidence>
<dbReference type="CDD" id="cd21793">
    <property type="entry name" value="Rad21_Rec8_M_AtSYN1-like"/>
    <property type="match status" value="1"/>
</dbReference>
<dbReference type="Pfam" id="PF04824">
    <property type="entry name" value="Rad21_Rec8"/>
    <property type="match status" value="1"/>
</dbReference>
<dbReference type="InterPro" id="IPR006909">
    <property type="entry name" value="Rad21/Rec8_C_eu"/>
</dbReference>
<keyword evidence="3" id="KW-0132">Cell division</keyword>
<comment type="subcellular location">
    <subcellularLocation>
        <location evidence="1">Nucleus</location>
    </subcellularLocation>
</comment>
<protein>
    <recommendedName>
        <fullName evidence="12">Rad21/Rec8-like protein N-terminal domain-containing protein</fullName>
    </recommendedName>
</protein>
<reference evidence="10 11" key="1">
    <citation type="submission" date="2019-05" db="EMBL/GenBank/DDBJ databases">
        <title>Mikania micrantha, genome provides insights into the molecular mechanism of rapid growth.</title>
        <authorList>
            <person name="Liu B."/>
        </authorList>
    </citation>
    <scope>NUCLEOTIDE SEQUENCE [LARGE SCALE GENOMIC DNA]</scope>
    <source>
        <strain evidence="10">NLD-2019</strain>
        <tissue evidence="10">Leaf</tissue>
    </source>
</reference>
<feature type="domain" description="Rad21/Rec8-like protein C-terminal eukaryotic" evidence="8">
    <location>
        <begin position="552"/>
        <end position="603"/>
    </location>
</feature>
<evidence type="ECO:0000256" key="3">
    <source>
        <dbReference type="ARBA" id="ARBA00022776"/>
    </source>
</evidence>
<evidence type="ECO:0000313" key="11">
    <source>
        <dbReference type="Proteomes" id="UP000326396"/>
    </source>
</evidence>
<gene>
    <name evidence="10" type="ORF">E3N88_13957</name>
</gene>
<dbReference type="Proteomes" id="UP000326396">
    <property type="component" value="Linkage Group LG15"/>
</dbReference>
<evidence type="ECO:0000259" key="9">
    <source>
        <dbReference type="Pfam" id="PF04825"/>
    </source>
</evidence>
<sequence>MFYSHNLLAKKAPLGTVWVAAHLQHKLKKSNIVTVNISSTVEQIMYPQVPIALRTYSYLLLGVVRIYSKKVEYLQHDCNVLRIDITKAYANADINLPEDANQAKYESITLPDNFALDLIDIDNHHLNLYAHLALFFSKNIHETPAGYIKISFGEVSMDPSISGDNPGPGPMPVEEISHPQTPPSTIGGIEAPDLNHHSGSSDIFNGDNVSPPETLRNNNNLQKSPLVSVLPDNVEVDPVMVKHIAEFDGNHSSNLDFIPENGGPSSSPKKISPLEFVRAEHDPVQDNLGSQVLFELAPSPQKAKRRAELAPFPPRVKRRTKYDQATVLTNDYMKKSIDDASGLKRKRKGVSSFLGVYRLNNVQKKQKVLTDPVFTGLCDNLCQLLEDGYVCSKTSLISIEQADPDAVEFGRFNNFVDPIDNNMIPISPSYSIPFSSPHTVDENTPAISTDVGAKSYQTTIGTSVGPTPDPASSNASLISDMETPFSPSRCGFDKSGGLYDIAEDEELAFMEDDDGTPGLVGTPRGSSLLPRTRCLAKLIKEKSEATPSTSENHGSVSMKSILQGKTRKVCSRMFFETLVLKSCDLVDVKQDQPYGDISMKVTQKLSKLDFSN</sequence>
<dbReference type="InterPro" id="IPR006910">
    <property type="entry name" value="Rad21_Rec8_N"/>
</dbReference>